<dbReference type="OrthoDB" id="3521766at2"/>
<keyword evidence="3" id="KW-1185">Reference proteome</keyword>
<evidence type="ECO:0000313" key="3">
    <source>
        <dbReference type="Proteomes" id="UP000187261"/>
    </source>
</evidence>
<evidence type="ECO:0000313" key="2">
    <source>
        <dbReference type="EMBL" id="SIT98055.1"/>
    </source>
</evidence>
<dbReference type="RefSeq" id="WP_076784153.1">
    <property type="nucleotide sequence ID" value="NZ_FTPU01000039.1"/>
</dbReference>
<sequence>MKPISVFVMIFFNFLAFAQDGFALENKEKTVIKFKLINNLIFIPININGVELTFMLDSGIAETILFSLENRDVDFKNIEKITFRGLGETVNVEALKSIKNNCSIGHHYIDKSHTVFIVLDENFNISQDIGIPVNGIIGYHFFRNHPVEINYQKKTITIYKNASVFPKRLNRYNEFPMTVEMNKPYITADVEMKHDPQSSKLLLDLGNTDSVWLFPVLIRDFVYNRPNIDDFLGRGFSGDIFGKRSRINALSIGKFRLNKPIAAMPDEFSIQHLHIVKDRKGSIGAEILRRFSVLFDYPGNRLFLKANRHLNDPFLIDGSGLEIKQEGLIWEKEQVQIQTAKRNSAGNEINVIDNSNNFQYKFSLKPVFVVAGTRKNSPAQKAGILKNDQLITIDNKAAKDMTMNQIHNILKTDNSRKIMLEIKRNNVIAKTEITLEDPIPYIEE</sequence>
<accession>A0A1U7PWX3</accession>
<dbReference type="InterPro" id="IPR001478">
    <property type="entry name" value="PDZ"/>
</dbReference>
<dbReference type="SUPFAM" id="SSF50156">
    <property type="entry name" value="PDZ domain-like"/>
    <property type="match status" value="1"/>
</dbReference>
<dbReference type="InterPro" id="IPR036034">
    <property type="entry name" value="PDZ_sf"/>
</dbReference>
<name>A0A1U7PWX3_9FLAO</name>
<dbReference type="InterPro" id="IPR021109">
    <property type="entry name" value="Peptidase_aspartic_dom_sf"/>
</dbReference>
<gene>
    <name evidence="2" type="ORF">SAMN05660493_02788</name>
</gene>
<proteinExistence type="predicted"/>
<feature type="domain" description="PDZ" evidence="1">
    <location>
        <begin position="345"/>
        <end position="426"/>
    </location>
</feature>
<evidence type="ECO:0000259" key="1">
    <source>
        <dbReference type="SMART" id="SM00228"/>
    </source>
</evidence>
<dbReference type="Pfam" id="PF17820">
    <property type="entry name" value="PDZ_6"/>
    <property type="match status" value="1"/>
</dbReference>
<dbReference type="SMART" id="SM00228">
    <property type="entry name" value="PDZ"/>
    <property type="match status" value="1"/>
</dbReference>
<dbReference type="EMBL" id="FTPU01000039">
    <property type="protein sequence ID" value="SIT98055.1"/>
    <property type="molecule type" value="Genomic_DNA"/>
</dbReference>
<dbReference type="Gene3D" id="2.40.70.10">
    <property type="entry name" value="Acid Proteases"/>
    <property type="match status" value="1"/>
</dbReference>
<reference evidence="3" key="1">
    <citation type="submission" date="2016-10" db="EMBL/GenBank/DDBJ databases">
        <authorList>
            <person name="Varghese N."/>
            <person name="Submissions S."/>
        </authorList>
    </citation>
    <scope>NUCLEOTIDE SEQUENCE [LARGE SCALE GENOMIC DNA]</scope>
    <source>
        <strain evidence="3">DSM 19482</strain>
    </source>
</reference>
<dbReference type="Proteomes" id="UP000187261">
    <property type="component" value="Unassembled WGS sequence"/>
</dbReference>
<dbReference type="Gene3D" id="2.30.42.10">
    <property type="match status" value="1"/>
</dbReference>
<dbReference type="AlphaFoldDB" id="A0A1U7PWX3"/>
<dbReference type="STRING" id="1121284.SAMN05660493_02788"/>
<dbReference type="InterPro" id="IPR041489">
    <property type="entry name" value="PDZ_6"/>
</dbReference>
<protein>
    <submittedName>
        <fullName evidence="2">PDZ domain-containing protein</fullName>
    </submittedName>
</protein>
<organism evidence="2 3">
    <name type="scientific">Epilithonimonas bovis DSM 19482</name>
    <dbReference type="NCBI Taxonomy" id="1121284"/>
    <lineage>
        <taxon>Bacteria</taxon>
        <taxon>Pseudomonadati</taxon>
        <taxon>Bacteroidota</taxon>
        <taxon>Flavobacteriia</taxon>
        <taxon>Flavobacteriales</taxon>
        <taxon>Weeksellaceae</taxon>
        <taxon>Chryseobacterium group</taxon>
        <taxon>Epilithonimonas</taxon>
    </lineage>
</organism>